<comment type="pathway">
    <text evidence="5">Metabolic intermediate biosynthesis; chorismate biosynthesis; chorismate from D-erythrose 4-phosphate and phosphoenolpyruvate: step 3/7.</text>
</comment>
<dbReference type="GO" id="GO:0009423">
    <property type="term" value="P:chorismate biosynthetic process"/>
    <property type="evidence" value="ECO:0007669"/>
    <property type="project" value="UniProtKB-UniRule"/>
</dbReference>
<accession>A0A9D1X403</accession>
<comment type="subunit">
    <text evidence="5">Homodimer.</text>
</comment>
<gene>
    <name evidence="5 6" type="primary">aroD</name>
    <name evidence="6" type="ORF">H9849_05810</name>
</gene>
<dbReference type="InterPro" id="IPR013785">
    <property type="entry name" value="Aldolase_TIM"/>
</dbReference>
<feature type="binding site" evidence="5">
    <location>
        <position position="293"/>
    </location>
    <ligand>
        <name>3-dehydroquinate</name>
        <dbReference type="ChEBI" id="CHEBI:32364"/>
    </ligand>
</feature>
<dbReference type="InterPro" id="IPR001381">
    <property type="entry name" value="DHquinase_I"/>
</dbReference>
<dbReference type="EMBL" id="DXEQ01000164">
    <property type="protein sequence ID" value="HIX72519.1"/>
    <property type="molecule type" value="Genomic_DNA"/>
</dbReference>
<sequence>MEERRPKYEAEADIIVSTDGKSALDICREIVLKCRKNPVTVRNIKIGEGTPKICVPLVGRTKEEILAEAEKVKGLPVDMAEWRGDWFSAVKDPEQVRNVLTALRKVLPDLPLLFTFRTSREGGEQEISIEEYRSVNRCVLKTGLVDLIDVELFIDGAASDSPAEALTLSDEPSASERAEGTVEMLIREAHAHGVKVIVSNHDFEMTPPEAEILHRLRAMERIGADIAKIAVMPLSRKDVLTLLAATEQMYRTAAVPVVTMSMSGQGAISRLCGEVFGSAITFGSAGRASAPGQIAVEELREALRLIHASL</sequence>
<feature type="active site" description="Schiff-base intermediate with substrate" evidence="5">
    <location>
        <position position="228"/>
    </location>
</feature>
<dbReference type="EC" id="4.2.1.10" evidence="5"/>
<comment type="function">
    <text evidence="5">Involved in the third step of the chorismate pathway, which leads to the biosynthesis of aromatic amino acids. Catalyzes the cis-dehydration of 3-dehydroquinate (DHQ) and introduces the first double bond of the aromatic ring to yield 3-dehydroshikimate.</text>
</comment>
<dbReference type="PANTHER" id="PTHR43699:SF1">
    <property type="entry name" value="3-DEHYDROQUINATE DEHYDRATASE"/>
    <property type="match status" value="1"/>
</dbReference>
<dbReference type="NCBIfam" id="TIGR01093">
    <property type="entry name" value="aroD"/>
    <property type="match status" value="1"/>
</dbReference>
<evidence type="ECO:0000256" key="1">
    <source>
        <dbReference type="ARBA" id="ARBA00001864"/>
    </source>
</evidence>
<dbReference type="InterPro" id="IPR050146">
    <property type="entry name" value="Type-I_3-dehydroquinase"/>
</dbReference>
<dbReference type="FunFam" id="3.20.20.70:FF:000047">
    <property type="entry name" value="3-dehydroquinate dehydratase"/>
    <property type="match status" value="1"/>
</dbReference>
<dbReference type="Pfam" id="PF01487">
    <property type="entry name" value="DHquinase_I"/>
    <property type="match status" value="1"/>
</dbReference>
<dbReference type="GO" id="GO:0009073">
    <property type="term" value="P:aromatic amino acid family biosynthetic process"/>
    <property type="evidence" value="ECO:0007669"/>
    <property type="project" value="UniProtKB-KW"/>
</dbReference>
<name>A0A9D1X403_9FIRM</name>
<evidence type="ECO:0000256" key="4">
    <source>
        <dbReference type="ARBA" id="ARBA00023270"/>
    </source>
</evidence>
<feature type="binding site" evidence="5">
    <location>
        <position position="289"/>
    </location>
    <ligand>
        <name>3-dehydroquinate</name>
        <dbReference type="ChEBI" id="CHEBI:32364"/>
    </ligand>
</feature>
<feature type="binding site" evidence="5">
    <location>
        <begin position="81"/>
        <end position="83"/>
    </location>
    <ligand>
        <name>3-dehydroquinate</name>
        <dbReference type="ChEBI" id="CHEBI:32364"/>
    </ligand>
</feature>
<protein>
    <recommendedName>
        <fullName evidence="5">3-dehydroquinate dehydratase</fullName>
        <shortName evidence="5">3-dehydroquinase</shortName>
        <ecNumber evidence="5">4.2.1.10</ecNumber>
    </recommendedName>
    <alternativeName>
        <fullName evidence="5">Type I DHQase</fullName>
    </alternativeName>
    <alternativeName>
        <fullName evidence="5">Type I dehydroquinase</fullName>
        <shortName evidence="5">DHQ1</shortName>
    </alternativeName>
</protein>
<dbReference type="HAMAP" id="MF_00214">
    <property type="entry name" value="AroD"/>
    <property type="match status" value="1"/>
</dbReference>
<dbReference type="GO" id="GO:0008652">
    <property type="term" value="P:amino acid biosynthetic process"/>
    <property type="evidence" value="ECO:0007669"/>
    <property type="project" value="UniProtKB-KW"/>
</dbReference>
<evidence type="ECO:0000256" key="2">
    <source>
        <dbReference type="ARBA" id="ARBA00023141"/>
    </source>
</evidence>
<comment type="caution">
    <text evidence="6">The sequence shown here is derived from an EMBL/GenBank/DDBJ whole genome shotgun (WGS) entry which is preliminary data.</text>
</comment>
<dbReference type="AlphaFoldDB" id="A0A9D1X403"/>
<dbReference type="Proteomes" id="UP000886805">
    <property type="component" value="Unassembled WGS sequence"/>
</dbReference>
<feature type="binding site" evidence="5">
    <location>
        <position position="117"/>
    </location>
    <ligand>
        <name>3-dehydroquinate</name>
        <dbReference type="ChEBI" id="CHEBI:32364"/>
    </ligand>
</feature>
<organism evidence="6 7">
    <name type="scientific">Candidatus Anaerobutyricum stercoripullorum</name>
    <dbReference type="NCBI Taxonomy" id="2838456"/>
    <lineage>
        <taxon>Bacteria</taxon>
        <taxon>Bacillati</taxon>
        <taxon>Bacillota</taxon>
        <taxon>Clostridia</taxon>
        <taxon>Lachnospirales</taxon>
        <taxon>Lachnospiraceae</taxon>
        <taxon>Anaerobutyricum</taxon>
    </lineage>
</organism>
<evidence type="ECO:0000313" key="6">
    <source>
        <dbReference type="EMBL" id="HIX72519.1"/>
    </source>
</evidence>
<keyword evidence="2 5" id="KW-0057">Aromatic amino acid biosynthesis</keyword>
<feature type="active site" description="Proton donor/acceptor" evidence="5">
    <location>
        <position position="201"/>
    </location>
</feature>
<dbReference type="PANTHER" id="PTHR43699">
    <property type="entry name" value="3-DEHYDROQUINATE DEHYDRATASE"/>
    <property type="match status" value="1"/>
</dbReference>
<evidence type="ECO:0000313" key="7">
    <source>
        <dbReference type="Proteomes" id="UP000886805"/>
    </source>
</evidence>
<keyword evidence="5" id="KW-0028">Amino-acid biosynthesis</keyword>
<reference evidence="6" key="2">
    <citation type="submission" date="2021-04" db="EMBL/GenBank/DDBJ databases">
        <authorList>
            <person name="Gilroy R."/>
        </authorList>
    </citation>
    <scope>NUCLEOTIDE SEQUENCE</scope>
    <source>
        <strain evidence="6">ChiSxjej3B15-1167</strain>
    </source>
</reference>
<keyword evidence="4 5" id="KW-0704">Schiff base</keyword>
<proteinExistence type="inferred from homology"/>
<comment type="catalytic activity">
    <reaction evidence="1 5">
        <text>3-dehydroquinate = 3-dehydroshikimate + H2O</text>
        <dbReference type="Rhea" id="RHEA:21096"/>
        <dbReference type="ChEBI" id="CHEBI:15377"/>
        <dbReference type="ChEBI" id="CHEBI:16630"/>
        <dbReference type="ChEBI" id="CHEBI:32364"/>
        <dbReference type="EC" id="4.2.1.10"/>
    </reaction>
</comment>
<dbReference type="GO" id="GO:0003855">
    <property type="term" value="F:3-dehydroquinate dehydratase activity"/>
    <property type="evidence" value="ECO:0007669"/>
    <property type="project" value="UniProtKB-UniRule"/>
</dbReference>
<dbReference type="GO" id="GO:0046279">
    <property type="term" value="P:3,4-dihydroxybenzoate biosynthetic process"/>
    <property type="evidence" value="ECO:0007669"/>
    <property type="project" value="TreeGrafter"/>
</dbReference>
<comment type="caution">
    <text evidence="5">Lacks conserved residue(s) required for the propagation of feature annotation.</text>
</comment>
<comment type="similarity">
    <text evidence="5">Belongs to the type-I 3-dehydroquinase family.</text>
</comment>
<dbReference type="Gene3D" id="3.20.20.70">
    <property type="entry name" value="Aldolase class I"/>
    <property type="match status" value="1"/>
</dbReference>
<dbReference type="SUPFAM" id="SSF51569">
    <property type="entry name" value="Aldolase"/>
    <property type="match status" value="1"/>
</dbReference>
<keyword evidence="3 5" id="KW-0456">Lyase</keyword>
<feature type="binding site" evidence="5">
    <location>
        <position position="270"/>
    </location>
    <ligand>
        <name>3-dehydroquinate</name>
        <dbReference type="ChEBI" id="CHEBI:32364"/>
    </ligand>
</feature>
<evidence type="ECO:0000256" key="3">
    <source>
        <dbReference type="ARBA" id="ARBA00023239"/>
    </source>
</evidence>
<dbReference type="CDD" id="cd00502">
    <property type="entry name" value="DHQase_I"/>
    <property type="match status" value="1"/>
</dbReference>
<reference evidence="6" key="1">
    <citation type="journal article" date="2021" name="PeerJ">
        <title>Extensive microbial diversity within the chicken gut microbiome revealed by metagenomics and culture.</title>
        <authorList>
            <person name="Gilroy R."/>
            <person name="Ravi A."/>
            <person name="Getino M."/>
            <person name="Pursley I."/>
            <person name="Horton D.L."/>
            <person name="Alikhan N.F."/>
            <person name="Baker D."/>
            <person name="Gharbi K."/>
            <person name="Hall N."/>
            <person name="Watson M."/>
            <person name="Adriaenssens E.M."/>
            <person name="Foster-Nyarko E."/>
            <person name="Jarju S."/>
            <person name="Secka A."/>
            <person name="Antonio M."/>
            <person name="Oren A."/>
            <person name="Chaudhuri R.R."/>
            <person name="La Ragione R."/>
            <person name="Hildebrand F."/>
            <person name="Pallen M.J."/>
        </authorList>
    </citation>
    <scope>NUCLEOTIDE SEQUENCE</scope>
    <source>
        <strain evidence="6">ChiSxjej3B15-1167</strain>
    </source>
</reference>
<evidence type="ECO:0000256" key="5">
    <source>
        <dbReference type="HAMAP-Rule" id="MF_00214"/>
    </source>
</evidence>